<name>A0A8C8DKC3_9TELE</name>
<protein>
    <recommendedName>
        <fullName evidence="2">Reverse transcriptase domain-containing protein</fullName>
    </recommendedName>
</protein>
<evidence type="ECO:0000259" key="2">
    <source>
        <dbReference type="PROSITE" id="PS50878"/>
    </source>
</evidence>
<evidence type="ECO:0000313" key="4">
    <source>
        <dbReference type="Proteomes" id="UP000694383"/>
    </source>
</evidence>
<reference evidence="3" key="2">
    <citation type="submission" date="2025-09" db="UniProtKB">
        <authorList>
            <consortium name="Ensembl"/>
        </authorList>
    </citation>
    <scope>IDENTIFICATION</scope>
</reference>
<dbReference type="Ensembl" id="ENSOSIT00000012082.1">
    <property type="protein sequence ID" value="ENSOSIP00000011384.1"/>
    <property type="gene ID" value="ENSOSIG00000006816.1"/>
</dbReference>
<organism evidence="3 4">
    <name type="scientific">Oryzias sinensis</name>
    <name type="common">Chinese medaka</name>
    <dbReference type="NCBI Taxonomy" id="183150"/>
    <lineage>
        <taxon>Eukaryota</taxon>
        <taxon>Metazoa</taxon>
        <taxon>Chordata</taxon>
        <taxon>Craniata</taxon>
        <taxon>Vertebrata</taxon>
        <taxon>Euteleostomi</taxon>
        <taxon>Actinopterygii</taxon>
        <taxon>Neopterygii</taxon>
        <taxon>Teleostei</taxon>
        <taxon>Neoteleostei</taxon>
        <taxon>Acanthomorphata</taxon>
        <taxon>Ovalentaria</taxon>
        <taxon>Atherinomorphae</taxon>
        <taxon>Beloniformes</taxon>
        <taxon>Adrianichthyidae</taxon>
        <taxon>Oryziinae</taxon>
        <taxon>Oryzias</taxon>
    </lineage>
</organism>
<accession>A0A8C8DKC3</accession>
<feature type="domain" description="Reverse transcriptase" evidence="2">
    <location>
        <begin position="1"/>
        <end position="132"/>
    </location>
</feature>
<proteinExistence type="predicted"/>
<dbReference type="InterPro" id="IPR000477">
    <property type="entry name" value="RT_dom"/>
</dbReference>
<feature type="region of interest" description="Disordered" evidence="1">
    <location>
        <begin position="142"/>
        <end position="164"/>
    </location>
</feature>
<evidence type="ECO:0000313" key="3">
    <source>
        <dbReference type="Ensembl" id="ENSOSIP00000011384.1"/>
    </source>
</evidence>
<sequence length="164" mass="18375">WIMNHDILLSRLEHSVGLKGTALQWFKSYLSNRSFSVQLGPFSSTKVPLGYGVPQGSILGPILFSLYLLPLGSIFEKHHVSYHCYADDIPIYVPFKSGGVQMKLNFLRLNESKTELVQRHISPMTPWKGLFMQLPLFQDRPVSPPPSSAGPEFSCPTTNGDQRA</sequence>
<dbReference type="PANTHER" id="PTHR33332">
    <property type="entry name" value="REVERSE TRANSCRIPTASE DOMAIN-CONTAINING PROTEIN"/>
    <property type="match status" value="1"/>
</dbReference>
<dbReference type="AlphaFoldDB" id="A0A8C8DKC3"/>
<dbReference type="InterPro" id="IPR043502">
    <property type="entry name" value="DNA/RNA_pol_sf"/>
</dbReference>
<dbReference type="Pfam" id="PF00078">
    <property type="entry name" value="RVT_1"/>
    <property type="match status" value="1"/>
</dbReference>
<keyword evidence="4" id="KW-1185">Reference proteome</keyword>
<feature type="compositionally biased region" description="Polar residues" evidence="1">
    <location>
        <begin position="155"/>
        <end position="164"/>
    </location>
</feature>
<reference evidence="3" key="1">
    <citation type="submission" date="2025-08" db="UniProtKB">
        <authorList>
            <consortium name="Ensembl"/>
        </authorList>
    </citation>
    <scope>IDENTIFICATION</scope>
</reference>
<evidence type="ECO:0000256" key="1">
    <source>
        <dbReference type="SAM" id="MobiDB-lite"/>
    </source>
</evidence>
<dbReference type="PROSITE" id="PS50878">
    <property type="entry name" value="RT_POL"/>
    <property type="match status" value="1"/>
</dbReference>
<dbReference type="Proteomes" id="UP000694383">
    <property type="component" value="Unplaced"/>
</dbReference>
<dbReference type="GeneTree" id="ENSGT01120000271879"/>
<dbReference type="SUPFAM" id="SSF56672">
    <property type="entry name" value="DNA/RNA polymerases"/>
    <property type="match status" value="1"/>
</dbReference>